<dbReference type="InterPro" id="IPR036259">
    <property type="entry name" value="MFS_trans_sf"/>
</dbReference>
<feature type="transmembrane region" description="Helical" evidence="2">
    <location>
        <begin position="276"/>
        <end position="297"/>
    </location>
</feature>
<dbReference type="Gene3D" id="1.20.1250.20">
    <property type="entry name" value="MFS general substrate transporter like domains"/>
    <property type="match status" value="1"/>
</dbReference>
<dbReference type="Pfam" id="PF13347">
    <property type="entry name" value="MFS_2"/>
    <property type="match status" value="1"/>
</dbReference>
<proteinExistence type="inferred from homology"/>
<feature type="transmembrane region" description="Helical" evidence="2">
    <location>
        <begin position="25"/>
        <end position="44"/>
    </location>
</feature>
<dbReference type="GO" id="GO:0008643">
    <property type="term" value="P:carbohydrate transport"/>
    <property type="evidence" value="ECO:0007669"/>
    <property type="project" value="InterPro"/>
</dbReference>
<evidence type="ECO:0000256" key="2">
    <source>
        <dbReference type="SAM" id="Phobius"/>
    </source>
</evidence>
<feature type="transmembrane region" description="Helical" evidence="2">
    <location>
        <begin position="382"/>
        <end position="402"/>
    </location>
</feature>
<evidence type="ECO:0000256" key="1">
    <source>
        <dbReference type="ARBA" id="ARBA00009617"/>
    </source>
</evidence>
<dbReference type="AlphaFoldDB" id="A0A2W5G0B0"/>
<name>A0A2W5G0B0_9BURK</name>
<accession>A0A2W5G0B0</accession>
<evidence type="ECO:0000313" key="3">
    <source>
        <dbReference type="EMBL" id="PZP36732.1"/>
    </source>
</evidence>
<dbReference type="InterPro" id="IPR039672">
    <property type="entry name" value="MFS_2"/>
</dbReference>
<feature type="transmembrane region" description="Helical" evidence="2">
    <location>
        <begin position="126"/>
        <end position="145"/>
    </location>
</feature>
<dbReference type="SUPFAM" id="SSF103473">
    <property type="entry name" value="MFS general substrate transporter"/>
    <property type="match status" value="1"/>
</dbReference>
<sequence>MPKGVPSQAAHPPAHVPTYLPVRQGLAYAGLAVPLAFVSLPLYVNLPYHYATTVGMPLAALGGVMLAVRALDAVIDPALGRAVDRLFQRGREAAWRAAALGAIALAAAFTALWWPPGGGAGVVLPWLAAVLLLCTLAWSGVVLLHQGWGTRWGGGPALRAGVTGWREAGTLLGVLLASALPALWGWGAACGALFAALALGLAGLRGLPVAGQPAASPAESPAQFAAQSAASSASSSSPWRQPAFRWLAAVFMLNGIADAVPATLLPFFIADRLQAPSWQAGLLLAYFGAAVLGLPWWVKAGARWGLAPAWRLGMAAGVAVFALTPWLAAGDVAAFAVVCVASGLMLGADLALPGALLTGLIHRAGDGQRAEGRYLGWWACMAKLNLALAAGAALPLLALAGYSAGTREPAGLQALAWAYGGLPCLFKLAAAVLLWRAEPRHPAWKERE</sequence>
<protein>
    <submittedName>
        <fullName evidence="3">MFS transporter</fullName>
    </submittedName>
</protein>
<keyword evidence="2" id="KW-1133">Transmembrane helix</keyword>
<keyword evidence="2" id="KW-0812">Transmembrane</keyword>
<comment type="caution">
    <text evidence="3">The sequence shown here is derived from an EMBL/GenBank/DDBJ whole genome shotgun (WGS) entry which is preliminary data.</text>
</comment>
<reference evidence="3 4" key="1">
    <citation type="submission" date="2017-08" db="EMBL/GenBank/DDBJ databases">
        <title>Infants hospitalized years apart are colonized by the same room-sourced microbial strains.</title>
        <authorList>
            <person name="Brooks B."/>
            <person name="Olm M.R."/>
            <person name="Firek B.A."/>
            <person name="Baker R."/>
            <person name="Thomas B.C."/>
            <person name="Morowitz M.J."/>
            <person name="Banfield J.F."/>
        </authorList>
    </citation>
    <scope>NUCLEOTIDE SEQUENCE [LARGE SCALE GENOMIC DNA]</scope>
    <source>
        <strain evidence="3">S2_012_000_R2_81</strain>
    </source>
</reference>
<feature type="transmembrane region" description="Helical" evidence="2">
    <location>
        <begin position="93"/>
        <end position="114"/>
    </location>
</feature>
<comment type="similarity">
    <text evidence="1">Belongs to the sodium:galactoside symporter (TC 2.A.2) family.</text>
</comment>
<organism evidence="3 4">
    <name type="scientific">Roseateles depolymerans</name>
    <dbReference type="NCBI Taxonomy" id="76731"/>
    <lineage>
        <taxon>Bacteria</taxon>
        <taxon>Pseudomonadati</taxon>
        <taxon>Pseudomonadota</taxon>
        <taxon>Betaproteobacteria</taxon>
        <taxon>Burkholderiales</taxon>
        <taxon>Sphaerotilaceae</taxon>
        <taxon>Roseateles</taxon>
    </lineage>
</organism>
<dbReference type="PANTHER" id="PTHR11328">
    <property type="entry name" value="MAJOR FACILITATOR SUPERFAMILY DOMAIN-CONTAINING PROTEIN"/>
    <property type="match status" value="1"/>
</dbReference>
<keyword evidence="2" id="KW-0472">Membrane</keyword>
<dbReference type="Proteomes" id="UP000249633">
    <property type="component" value="Unassembled WGS sequence"/>
</dbReference>
<feature type="transmembrane region" description="Helical" evidence="2">
    <location>
        <begin position="309"/>
        <end position="328"/>
    </location>
</feature>
<feature type="transmembrane region" description="Helical" evidence="2">
    <location>
        <begin position="183"/>
        <end position="204"/>
    </location>
</feature>
<feature type="transmembrane region" description="Helical" evidence="2">
    <location>
        <begin position="50"/>
        <end position="72"/>
    </location>
</feature>
<dbReference type="EMBL" id="QFOD01000001">
    <property type="protein sequence ID" value="PZP36732.1"/>
    <property type="molecule type" value="Genomic_DNA"/>
</dbReference>
<dbReference type="GO" id="GO:0015293">
    <property type="term" value="F:symporter activity"/>
    <property type="evidence" value="ECO:0007669"/>
    <property type="project" value="InterPro"/>
</dbReference>
<evidence type="ECO:0000313" key="4">
    <source>
        <dbReference type="Proteomes" id="UP000249633"/>
    </source>
</evidence>
<gene>
    <name evidence="3" type="ORF">DI603_01870</name>
</gene>
<dbReference type="GO" id="GO:0005886">
    <property type="term" value="C:plasma membrane"/>
    <property type="evidence" value="ECO:0007669"/>
    <property type="project" value="TreeGrafter"/>
</dbReference>
<feature type="transmembrane region" description="Helical" evidence="2">
    <location>
        <begin position="334"/>
        <end position="361"/>
    </location>
</feature>
<feature type="transmembrane region" description="Helical" evidence="2">
    <location>
        <begin position="414"/>
        <end position="435"/>
    </location>
</feature>
<feature type="transmembrane region" description="Helical" evidence="2">
    <location>
        <begin position="246"/>
        <end position="270"/>
    </location>
</feature>
<dbReference type="PANTHER" id="PTHR11328:SF24">
    <property type="entry name" value="MAJOR FACILITATOR SUPERFAMILY (MFS) PROFILE DOMAIN-CONTAINING PROTEIN"/>
    <property type="match status" value="1"/>
</dbReference>